<dbReference type="OMA" id="YAMFVAN"/>
<evidence type="ECO:0000259" key="1">
    <source>
        <dbReference type="Pfam" id="PF24840"/>
    </source>
</evidence>
<dbReference type="Proteomes" id="UP000265515">
    <property type="component" value="Unassembled WGS sequence"/>
</dbReference>
<dbReference type="EMBL" id="BFEA01000503">
    <property type="protein sequence ID" value="GBG85066.1"/>
    <property type="molecule type" value="Genomic_DNA"/>
</dbReference>
<comment type="caution">
    <text evidence="2">The sequence shown here is derived from an EMBL/GenBank/DDBJ whole genome shotgun (WGS) entry which is preliminary data.</text>
</comment>
<organism evidence="2 3">
    <name type="scientific">Chara braunii</name>
    <name type="common">Braun's stonewort</name>
    <dbReference type="NCBI Taxonomy" id="69332"/>
    <lineage>
        <taxon>Eukaryota</taxon>
        <taxon>Viridiplantae</taxon>
        <taxon>Streptophyta</taxon>
        <taxon>Charophyceae</taxon>
        <taxon>Charales</taxon>
        <taxon>Characeae</taxon>
        <taxon>Chara</taxon>
    </lineage>
</organism>
<proteinExistence type="predicted"/>
<gene>
    <name evidence="2" type="ORF">CBR_g39529</name>
</gene>
<dbReference type="Gramene" id="GBG85066">
    <property type="protein sequence ID" value="GBG85066"/>
    <property type="gene ID" value="CBR_g39529"/>
</dbReference>
<evidence type="ECO:0000313" key="2">
    <source>
        <dbReference type="EMBL" id="GBG85066.1"/>
    </source>
</evidence>
<evidence type="ECO:0000313" key="3">
    <source>
        <dbReference type="Proteomes" id="UP000265515"/>
    </source>
</evidence>
<name>A0A388LRV5_CHABU</name>
<dbReference type="Pfam" id="PF24840">
    <property type="entry name" value="NTF2_SigF"/>
    <property type="match status" value="1"/>
</dbReference>
<reference evidence="2 3" key="1">
    <citation type="journal article" date="2018" name="Cell">
        <title>The Chara Genome: Secondary Complexity and Implications for Plant Terrestrialization.</title>
        <authorList>
            <person name="Nishiyama T."/>
            <person name="Sakayama H."/>
            <person name="Vries J.D."/>
            <person name="Buschmann H."/>
            <person name="Saint-Marcoux D."/>
            <person name="Ullrich K.K."/>
            <person name="Haas F.B."/>
            <person name="Vanderstraeten L."/>
            <person name="Becker D."/>
            <person name="Lang D."/>
            <person name="Vosolsobe S."/>
            <person name="Rombauts S."/>
            <person name="Wilhelmsson P.K.I."/>
            <person name="Janitza P."/>
            <person name="Kern R."/>
            <person name="Heyl A."/>
            <person name="Rumpler F."/>
            <person name="Villalobos L.I.A.C."/>
            <person name="Clay J.M."/>
            <person name="Skokan R."/>
            <person name="Toyoda A."/>
            <person name="Suzuki Y."/>
            <person name="Kagoshima H."/>
            <person name="Schijlen E."/>
            <person name="Tajeshwar N."/>
            <person name="Catarino B."/>
            <person name="Hetherington A.J."/>
            <person name="Saltykova A."/>
            <person name="Bonnot C."/>
            <person name="Breuninger H."/>
            <person name="Symeonidi A."/>
            <person name="Radhakrishnan G.V."/>
            <person name="Van Nieuwerburgh F."/>
            <person name="Deforce D."/>
            <person name="Chang C."/>
            <person name="Karol K.G."/>
            <person name="Hedrich R."/>
            <person name="Ulvskov P."/>
            <person name="Glockner G."/>
            <person name="Delwiche C.F."/>
            <person name="Petrasek J."/>
            <person name="Van de Peer Y."/>
            <person name="Friml J."/>
            <person name="Beilby M."/>
            <person name="Dolan L."/>
            <person name="Kohara Y."/>
            <person name="Sugano S."/>
            <person name="Fujiyama A."/>
            <person name="Delaux P.-M."/>
            <person name="Quint M."/>
            <person name="TheiBen G."/>
            <person name="Hagemann M."/>
            <person name="Harholt J."/>
            <person name="Dunand C."/>
            <person name="Zachgo S."/>
            <person name="Langdale J."/>
            <person name="Maumus F."/>
            <person name="Straeten D.V.D."/>
            <person name="Gould S.B."/>
            <person name="Rensing S.A."/>
        </authorList>
    </citation>
    <scope>NUCLEOTIDE SEQUENCE [LARGE SCALE GENOMIC DNA]</scope>
    <source>
        <strain evidence="2 3">S276</strain>
    </source>
</reference>
<dbReference type="InterPro" id="IPR057514">
    <property type="entry name" value="NTF2_SigF"/>
</dbReference>
<protein>
    <recommendedName>
        <fullName evidence="1">SigF-like NTF2-like domain-containing protein</fullName>
    </recommendedName>
</protein>
<dbReference type="PANTHER" id="PTHR35393">
    <property type="entry name" value="CHROMOSOME 1, WHOLE GENOME SHOTGUN SEQUENCE"/>
    <property type="match status" value="1"/>
</dbReference>
<sequence>MENPETDIVEVVKGLVQNQSAEKQAQIVKDYFAPVVSFRDFYTIVTGPREVLSLYQFWAGMNVELWPEVHDVLYNKGDNTMVVRLTQHYRPWFHFYSGCQVEILAVLELANFEEVGPDGVRKEVKRIAVQRNYYLADPYVRSIPVLGSLLEGELIKGITGLAIGAAARGVKAAANLGRRAVHAAAPVSLQMGPERTGLGELN</sequence>
<dbReference type="OrthoDB" id="1892841at2759"/>
<feature type="domain" description="SigF-like NTF2-like" evidence="1">
    <location>
        <begin position="1"/>
        <end position="170"/>
    </location>
</feature>
<accession>A0A388LRV5</accession>
<dbReference type="AlphaFoldDB" id="A0A388LRV5"/>
<dbReference type="PANTHER" id="PTHR35393:SF1">
    <property type="entry name" value="SNOAL-LIKE DOMAIN-CONTAINING PROTEIN"/>
    <property type="match status" value="1"/>
</dbReference>
<keyword evidence="3" id="KW-1185">Reference proteome</keyword>